<name>A0A7Z7AVN6_9EURY</name>
<gene>
    <name evidence="2" type="ORF">SAMN04488589_0350</name>
</gene>
<evidence type="ECO:0000256" key="1">
    <source>
        <dbReference type="SAM" id="Phobius"/>
    </source>
</evidence>
<evidence type="ECO:0000313" key="2">
    <source>
        <dbReference type="EMBL" id="SDF32436.1"/>
    </source>
</evidence>
<dbReference type="Proteomes" id="UP000199259">
    <property type="component" value="Unassembled WGS sequence"/>
</dbReference>
<keyword evidence="3" id="KW-1185">Reference proteome</keyword>
<evidence type="ECO:0000313" key="3">
    <source>
        <dbReference type="Proteomes" id="UP000199259"/>
    </source>
</evidence>
<keyword evidence="1" id="KW-1133">Transmembrane helix</keyword>
<proteinExistence type="predicted"/>
<organism evidence="2 3">
    <name type="scientific">Methanolobus vulcani</name>
    <dbReference type="NCBI Taxonomy" id="38026"/>
    <lineage>
        <taxon>Archaea</taxon>
        <taxon>Methanobacteriati</taxon>
        <taxon>Methanobacteriota</taxon>
        <taxon>Stenosarchaea group</taxon>
        <taxon>Methanomicrobia</taxon>
        <taxon>Methanosarcinales</taxon>
        <taxon>Methanosarcinaceae</taxon>
        <taxon>Methanolobus</taxon>
    </lineage>
</organism>
<sequence>MNNNAIISAKKVGLMFFLYILMLMAIVVIAGLVNT</sequence>
<dbReference type="AlphaFoldDB" id="A0A7Z7AVN6"/>
<keyword evidence="1" id="KW-0812">Transmembrane</keyword>
<reference evidence="2 3" key="1">
    <citation type="submission" date="2016-10" db="EMBL/GenBank/DDBJ databases">
        <authorList>
            <person name="Varghese N."/>
            <person name="Submissions S."/>
        </authorList>
    </citation>
    <scope>NUCLEOTIDE SEQUENCE [LARGE SCALE GENOMIC DNA]</scope>
    <source>
        <strain evidence="2 3">PL 12/M</strain>
    </source>
</reference>
<accession>A0A7Z7AVN6</accession>
<feature type="transmembrane region" description="Helical" evidence="1">
    <location>
        <begin position="12"/>
        <end position="33"/>
    </location>
</feature>
<dbReference type="EMBL" id="FNCA01000001">
    <property type="protein sequence ID" value="SDF32436.1"/>
    <property type="molecule type" value="Genomic_DNA"/>
</dbReference>
<comment type="caution">
    <text evidence="2">The sequence shown here is derived from an EMBL/GenBank/DDBJ whole genome shotgun (WGS) entry which is preliminary data.</text>
</comment>
<protein>
    <submittedName>
        <fullName evidence="2">Uncharacterized protein</fullName>
    </submittedName>
</protein>
<keyword evidence="1" id="KW-0472">Membrane</keyword>